<keyword evidence="1" id="KW-0732">Signal</keyword>
<reference evidence="3" key="2">
    <citation type="submission" date="2020-09" db="EMBL/GenBank/DDBJ databases">
        <authorList>
            <person name="Sun Q."/>
            <person name="Zhou Y."/>
        </authorList>
    </citation>
    <scope>NUCLEOTIDE SEQUENCE</scope>
    <source>
        <strain evidence="3">CGMCC 1.12181</strain>
    </source>
</reference>
<reference evidence="3" key="1">
    <citation type="journal article" date="2014" name="Int. J. Syst. Evol. Microbiol.">
        <title>Complete genome sequence of Corynebacterium casei LMG S-19264T (=DSM 44701T), isolated from a smear-ripened cheese.</title>
        <authorList>
            <consortium name="US DOE Joint Genome Institute (JGI-PGF)"/>
            <person name="Walter F."/>
            <person name="Albersmeier A."/>
            <person name="Kalinowski J."/>
            <person name="Ruckert C."/>
        </authorList>
    </citation>
    <scope>NUCLEOTIDE SEQUENCE</scope>
    <source>
        <strain evidence="3">CGMCC 1.12181</strain>
    </source>
</reference>
<dbReference type="RefSeq" id="WP_188363674.1">
    <property type="nucleotide sequence ID" value="NZ_BAABJF010000011.1"/>
</dbReference>
<dbReference type="Pfam" id="PF13372">
    <property type="entry name" value="Alginate_exp"/>
    <property type="match status" value="1"/>
</dbReference>
<sequence>MINFKKTALASAMMAATLTATPLVLHAADTEQANKGEASLSFRYRYEMVDQENFAKDANASTLRTRLNYKTADYSGWRFFIEVDDVTEIWGDHYNAGAGNTPDRTQYPVVADPTGTEINQAWVSFQFNDKASTKLGRQRILLDNQRFVGGVGWRQNEQTYDALSFDFDVADSRLFLAYVDHVNRIFGEDVPAGDHDNQTLLANWNKSWGDKHHIKAYYYGIENDDAPAFSTNTVGIGYNTHFDVGAQKLKLGLEYASQSDADNNPVNYDADYWRFDVAMTFRNGEFFAGHEILEGSDTKSGASFRTPLATLHAFNGWADQFLATPDKGIVDTFIGVKGSLNGWGWQAKYHQFDSEAGSGQLGSEFDVSLSRKLGEKAGLLLKAADYSADQHSQDTQKVWLMFSYSL</sequence>
<evidence type="ECO:0000259" key="2">
    <source>
        <dbReference type="Pfam" id="PF13372"/>
    </source>
</evidence>
<comment type="caution">
    <text evidence="3">The sequence shown here is derived from an EMBL/GenBank/DDBJ whole genome shotgun (WGS) entry which is preliminary data.</text>
</comment>
<gene>
    <name evidence="3" type="ORF">GCM10011365_00650</name>
</gene>
<accession>A0A917CCH9</accession>
<dbReference type="AlphaFoldDB" id="A0A917CCH9"/>
<dbReference type="EMBL" id="BMEO01000001">
    <property type="protein sequence ID" value="GGF83544.1"/>
    <property type="molecule type" value="Genomic_DNA"/>
</dbReference>
<feature type="chain" id="PRO_5036942124" description="Alginate export domain-containing protein" evidence="1">
    <location>
        <begin position="28"/>
        <end position="406"/>
    </location>
</feature>
<proteinExistence type="predicted"/>
<name>A0A917CCH9_9GAMM</name>
<evidence type="ECO:0000256" key="1">
    <source>
        <dbReference type="SAM" id="SignalP"/>
    </source>
</evidence>
<protein>
    <recommendedName>
        <fullName evidence="2">Alginate export domain-containing protein</fullName>
    </recommendedName>
</protein>
<keyword evidence="4" id="KW-1185">Reference proteome</keyword>
<organism evidence="3 4">
    <name type="scientific">Marinicella pacifica</name>
    <dbReference type="NCBI Taxonomy" id="1171543"/>
    <lineage>
        <taxon>Bacteria</taxon>
        <taxon>Pseudomonadati</taxon>
        <taxon>Pseudomonadota</taxon>
        <taxon>Gammaproteobacteria</taxon>
        <taxon>Lysobacterales</taxon>
        <taxon>Marinicellaceae</taxon>
        <taxon>Marinicella</taxon>
    </lineage>
</organism>
<dbReference type="InterPro" id="IPR025388">
    <property type="entry name" value="Alginate_export_dom"/>
</dbReference>
<evidence type="ECO:0000313" key="4">
    <source>
        <dbReference type="Proteomes" id="UP000605253"/>
    </source>
</evidence>
<feature type="domain" description="Alginate export" evidence="2">
    <location>
        <begin position="40"/>
        <end position="272"/>
    </location>
</feature>
<feature type="signal peptide" evidence="1">
    <location>
        <begin position="1"/>
        <end position="27"/>
    </location>
</feature>
<dbReference type="Proteomes" id="UP000605253">
    <property type="component" value="Unassembled WGS sequence"/>
</dbReference>
<evidence type="ECO:0000313" key="3">
    <source>
        <dbReference type="EMBL" id="GGF83544.1"/>
    </source>
</evidence>